<organism evidence="1">
    <name type="scientific">marine metagenome</name>
    <dbReference type="NCBI Taxonomy" id="408172"/>
    <lineage>
        <taxon>unclassified sequences</taxon>
        <taxon>metagenomes</taxon>
        <taxon>ecological metagenomes</taxon>
    </lineage>
</organism>
<evidence type="ECO:0008006" key="2">
    <source>
        <dbReference type="Google" id="ProtNLM"/>
    </source>
</evidence>
<name>A0A381S590_9ZZZZ</name>
<dbReference type="EMBL" id="UINC01002622">
    <property type="protein sequence ID" value="SUZ98619.1"/>
    <property type="molecule type" value="Genomic_DNA"/>
</dbReference>
<gene>
    <name evidence="1" type="ORF">METZ01_LOCUS51473</name>
</gene>
<sequence>MLTSASLLLFTFTGWSAEKTVLYFALQYGNQDTGSPAPVVGSKDAYLSTLENIHGPLKENREVSPKVLSFDFYKTSGSFASGFGLEVHSYSKSYSFENDDSSVNLSAVGLLYGLNFYYRGDFWYPFMGFGTGNYSVKVEEQLTTEGSTTYGTVFGQVDKPFYYKFGVRIPLNGIGIVFTQQYISADLKVETENKPLSLGGTASFIGLYYAF</sequence>
<proteinExistence type="predicted"/>
<evidence type="ECO:0000313" key="1">
    <source>
        <dbReference type="EMBL" id="SUZ98619.1"/>
    </source>
</evidence>
<reference evidence="1" key="1">
    <citation type="submission" date="2018-05" db="EMBL/GenBank/DDBJ databases">
        <authorList>
            <person name="Lanie J.A."/>
            <person name="Ng W.-L."/>
            <person name="Kazmierczak K.M."/>
            <person name="Andrzejewski T.M."/>
            <person name="Davidsen T.M."/>
            <person name="Wayne K.J."/>
            <person name="Tettelin H."/>
            <person name="Glass J.I."/>
            <person name="Rusch D."/>
            <person name="Podicherti R."/>
            <person name="Tsui H.-C.T."/>
            <person name="Winkler M.E."/>
        </authorList>
    </citation>
    <scope>NUCLEOTIDE SEQUENCE</scope>
</reference>
<accession>A0A381S590</accession>
<dbReference type="AlphaFoldDB" id="A0A381S590"/>
<protein>
    <recommendedName>
        <fullName evidence="2">Outer membrane protein beta-barrel domain-containing protein</fullName>
    </recommendedName>
</protein>